<dbReference type="Pfam" id="PF13837">
    <property type="entry name" value="Myb_DNA-bind_4"/>
    <property type="match status" value="1"/>
</dbReference>
<keyword evidence="2" id="KW-0436">Ligase</keyword>
<reference evidence="12" key="1">
    <citation type="submission" date="2013-02" db="EMBL/GenBank/DDBJ databases">
        <authorList>
            <person name="Hughes D."/>
        </authorList>
    </citation>
    <scope>NUCLEOTIDE SEQUENCE</scope>
    <source>
        <strain>Durham</strain>
        <strain evidence="12">NC isolate 2 -- Noor lab</strain>
    </source>
</reference>
<dbReference type="InterPro" id="IPR000873">
    <property type="entry name" value="AMP-dep_synth/lig_dom"/>
</dbReference>
<dbReference type="PANTHER" id="PTHR43201">
    <property type="entry name" value="ACYL-COA SYNTHETASE"/>
    <property type="match status" value="1"/>
</dbReference>
<evidence type="ECO:0000256" key="3">
    <source>
        <dbReference type="ARBA" id="ARBA00037247"/>
    </source>
</evidence>
<evidence type="ECO:0000256" key="1">
    <source>
        <dbReference type="ARBA" id="ARBA00006432"/>
    </source>
</evidence>
<dbReference type="PROSITE" id="PS00455">
    <property type="entry name" value="AMP_BINDING"/>
    <property type="match status" value="1"/>
</dbReference>
<dbReference type="Gene3D" id="2.30.38.10">
    <property type="entry name" value="Luciferase, Domain 3"/>
    <property type="match status" value="1"/>
</dbReference>
<dbReference type="EnsemblMetazoa" id="MESCA009383-RA">
    <property type="protein sequence ID" value="MESCA009383-PA"/>
    <property type="gene ID" value="MESCA009383"/>
</dbReference>
<dbReference type="EMBL" id="CAQQ02178856">
    <property type="status" value="NOT_ANNOTATED_CDS"/>
    <property type="molecule type" value="Genomic_DNA"/>
</dbReference>
<dbReference type="Gene3D" id="3.40.50.980">
    <property type="match status" value="2"/>
</dbReference>
<dbReference type="SUPFAM" id="SSF56801">
    <property type="entry name" value="Acetyl-CoA synthetase-like"/>
    <property type="match status" value="1"/>
</dbReference>
<feature type="domain" description="AMP-dependent synthetase/ligase" evidence="9">
    <location>
        <begin position="183"/>
        <end position="425"/>
    </location>
</feature>
<dbReference type="STRING" id="36166.T1GZS7"/>
<evidence type="ECO:0000256" key="8">
    <source>
        <dbReference type="SAM" id="MobiDB-lite"/>
    </source>
</evidence>
<evidence type="ECO:0000259" key="9">
    <source>
        <dbReference type="Pfam" id="PF00501"/>
    </source>
</evidence>
<proteinExistence type="inferred from homology"/>
<sequence length="444" mass="49114">MFTGYYTDDSDSEMTSTLASLSADASTSAAAAGLMMISGDVSPTNCGSRGPYERAWTTDATRALVHIRGSMEEKFNDSRCKRTKLWSQVAKQLYKLGYKYNSAKVQKKWHNILITYNKNLNKKYATGYVHWEFFEEMYKYLQGKRASLIGTSTVTSSSSLHQAATTTSSNNNSGNLNNSPDDMLLRDDLPYEPERRIKTEYSINDSENNDLENSPCNIQFTSGTTGAPKAAVLSHYNFVNNSIHVGNRNEYRNERICCQVPLFHAYGVVISIMGGISHAATLVLPSAGYNPEASLQAIANEKCTVIHGTPTMYVDLIKKQKELNLEIGSAKYAITGGAACSPQLFEDIKNVLGLKKVKTVFGMTETSAVIFQSMQEETKDNVLHTVGHVQDHVEVKVIDANGNTVPFGTPGELCIRGYCNMLGYYGDEEKTKEIMSSDRWLKTG</sequence>
<comment type="similarity">
    <text evidence="1">Belongs to the ATP-dependent AMP-binding enzyme family.</text>
</comment>
<comment type="catalytic activity">
    <reaction evidence="6">
        <text>octanoate + ATP + CoA = octanoyl-CoA + AMP + diphosphate</text>
        <dbReference type="Rhea" id="RHEA:33631"/>
        <dbReference type="ChEBI" id="CHEBI:25646"/>
        <dbReference type="ChEBI" id="CHEBI:30616"/>
        <dbReference type="ChEBI" id="CHEBI:33019"/>
        <dbReference type="ChEBI" id="CHEBI:57287"/>
        <dbReference type="ChEBI" id="CHEBI:57386"/>
        <dbReference type="ChEBI" id="CHEBI:456215"/>
    </reaction>
</comment>
<dbReference type="GO" id="GO:0031956">
    <property type="term" value="F:medium-chain fatty acid-CoA ligase activity"/>
    <property type="evidence" value="ECO:0007669"/>
    <property type="project" value="UniProtKB-EC"/>
</dbReference>
<reference evidence="11" key="2">
    <citation type="submission" date="2015-06" db="UniProtKB">
        <authorList>
            <consortium name="EnsemblMetazoa"/>
        </authorList>
    </citation>
    <scope>IDENTIFICATION</scope>
</reference>
<dbReference type="InterPro" id="IPR044822">
    <property type="entry name" value="Myb_DNA-bind_4"/>
</dbReference>
<evidence type="ECO:0000313" key="11">
    <source>
        <dbReference type="EnsemblMetazoa" id="MESCA009383-PA"/>
    </source>
</evidence>
<dbReference type="Pfam" id="PF00501">
    <property type="entry name" value="AMP-binding"/>
    <property type="match status" value="1"/>
</dbReference>
<accession>T1GZS7</accession>
<organism evidence="11 12">
    <name type="scientific">Megaselia scalaris</name>
    <name type="common">Humpbacked fly</name>
    <name type="synonym">Phora scalaris</name>
    <dbReference type="NCBI Taxonomy" id="36166"/>
    <lineage>
        <taxon>Eukaryota</taxon>
        <taxon>Metazoa</taxon>
        <taxon>Ecdysozoa</taxon>
        <taxon>Arthropoda</taxon>
        <taxon>Hexapoda</taxon>
        <taxon>Insecta</taxon>
        <taxon>Pterygota</taxon>
        <taxon>Neoptera</taxon>
        <taxon>Endopterygota</taxon>
        <taxon>Diptera</taxon>
        <taxon>Brachycera</taxon>
        <taxon>Muscomorpha</taxon>
        <taxon>Platypezoidea</taxon>
        <taxon>Phoridae</taxon>
        <taxon>Megaseliini</taxon>
        <taxon>Megaselia</taxon>
    </lineage>
</organism>
<name>T1GZS7_MEGSC</name>
<dbReference type="AlphaFoldDB" id="T1GZS7"/>
<dbReference type="EMBL" id="CAQQ02178855">
    <property type="status" value="NOT_ANNOTATED_CDS"/>
    <property type="molecule type" value="Genomic_DNA"/>
</dbReference>
<comment type="function">
    <text evidence="3">Acyl-CoA synthases catalyze the initial reaction in fatty acid metabolism, by forming a thioester with CoA. Has some preference toward medium-chain substrates. Plays a role in adipocyte differentiation.</text>
</comment>
<dbReference type="InterPro" id="IPR020845">
    <property type="entry name" value="AMP-binding_CS"/>
</dbReference>
<dbReference type="HOGENOM" id="CLU_617206_0_0_1"/>
<evidence type="ECO:0000313" key="12">
    <source>
        <dbReference type="Proteomes" id="UP000015102"/>
    </source>
</evidence>
<feature type="domain" description="Myb/SANT-like DNA-binding" evidence="10">
    <location>
        <begin position="54"/>
        <end position="139"/>
    </location>
</feature>
<dbReference type="PANTHER" id="PTHR43201:SF5">
    <property type="entry name" value="MEDIUM-CHAIN ACYL-COA LIGASE ACSF2, MITOCHONDRIAL"/>
    <property type="match status" value="1"/>
</dbReference>
<feature type="region of interest" description="Disordered" evidence="8">
    <location>
        <begin position="160"/>
        <end position="187"/>
    </location>
</feature>
<comment type="catalytic activity">
    <reaction evidence="7">
        <text>a medium-chain fatty acid + ATP + CoA = a medium-chain fatty acyl-CoA + AMP + diphosphate</text>
        <dbReference type="Rhea" id="RHEA:48340"/>
        <dbReference type="ChEBI" id="CHEBI:30616"/>
        <dbReference type="ChEBI" id="CHEBI:33019"/>
        <dbReference type="ChEBI" id="CHEBI:57287"/>
        <dbReference type="ChEBI" id="CHEBI:59558"/>
        <dbReference type="ChEBI" id="CHEBI:90546"/>
        <dbReference type="ChEBI" id="CHEBI:456215"/>
        <dbReference type="EC" id="6.2.1.2"/>
    </reaction>
</comment>
<feature type="compositionally biased region" description="Low complexity" evidence="8">
    <location>
        <begin position="165"/>
        <end position="179"/>
    </location>
</feature>
<evidence type="ECO:0000256" key="4">
    <source>
        <dbReference type="ARBA" id="ARBA00039009"/>
    </source>
</evidence>
<evidence type="ECO:0000256" key="2">
    <source>
        <dbReference type="ARBA" id="ARBA00022598"/>
    </source>
</evidence>
<evidence type="ECO:0000256" key="7">
    <source>
        <dbReference type="ARBA" id="ARBA00048277"/>
    </source>
</evidence>
<dbReference type="Proteomes" id="UP000015102">
    <property type="component" value="Unassembled WGS sequence"/>
</dbReference>
<dbReference type="Gene3D" id="1.10.10.60">
    <property type="entry name" value="Homeodomain-like"/>
    <property type="match status" value="1"/>
</dbReference>
<dbReference type="GO" id="GO:0006631">
    <property type="term" value="P:fatty acid metabolic process"/>
    <property type="evidence" value="ECO:0007669"/>
    <property type="project" value="TreeGrafter"/>
</dbReference>
<dbReference type="EC" id="6.2.1.2" evidence="4"/>
<protein>
    <recommendedName>
        <fullName evidence="5">Medium-chain acyl-CoA ligase ACSF2, mitochondrial</fullName>
        <ecNumber evidence="4">6.2.1.2</ecNumber>
    </recommendedName>
</protein>
<evidence type="ECO:0000256" key="6">
    <source>
        <dbReference type="ARBA" id="ARBA00047319"/>
    </source>
</evidence>
<evidence type="ECO:0000256" key="5">
    <source>
        <dbReference type="ARBA" id="ARBA00039638"/>
    </source>
</evidence>
<keyword evidence="12" id="KW-1185">Reference proteome</keyword>
<evidence type="ECO:0000259" key="10">
    <source>
        <dbReference type="Pfam" id="PF13837"/>
    </source>
</evidence>